<dbReference type="GO" id="GO:0032993">
    <property type="term" value="C:protein-DNA complex"/>
    <property type="evidence" value="ECO:0007669"/>
    <property type="project" value="TreeGrafter"/>
</dbReference>
<keyword evidence="5" id="KW-0804">Transcription</keyword>
<dbReference type="PROSITE" id="PS50005">
    <property type="entry name" value="TPR"/>
    <property type="match status" value="2"/>
</dbReference>
<dbReference type="EMBL" id="JAVRIE010000001">
    <property type="protein sequence ID" value="MDT0581100.1"/>
    <property type="molecule type" value="Genomic_DNA"/>
</dbReference>
<protein>
    <submittedName>
        <fullName evidence="9">Response regulator</fullName>
    </submittedName>
</protein>
<dbReference type="SMART" id="SM00028">
    <property type="entry name" value="TPR"/>
    <property type="match status" value="3"/>
</dbReference>
<dbReference type="InterPro" id="IPR011990">
    <property type="entry name" value="TPR-like_helical_dom_sf"/>
</dbReference>
<keyword evidence="7" id="KW-0802">TPR repeat</keyword>
<dbReference type="SMART" id="SM00448">
    <property type="entry name" value="REC"/>
    <property type="match status" value="1"/>
</dbReference>
<evidence type="ECO:0000256" key="7">
    <source>
        <dbReference type="PROSITE-ProRule" id="PRU00339"/>
    </source>
</evidence>
<comment type="caution">
    <text evidence="6">Lacks conserved residue(s) required for the propagation of feature annotation.</text>
</comment>
<dbReference type="SUPFAM" id="SSF52172">
    <property type="entry name" value="CheY-like"/>
    <property type="match status" value="1"/>
</dbReference>
<dbReference type="AlphaFoldDB" id="A0AAW8QZS9"/>
<keyword evidence="2" id="KW-0902">Two-component regulatory system</keyword>
<evidence type="ECO:0000256" key="4">
    <source>
        <dbReference type="ARBA" id="ARBA00023125"/>
    </source>
</evidence>
<evidence type="ECO:0000259" key="8">
    <source>
        <dbReference type="PROSITE" id="PS50110"/>
    </source>
</evidence>
<dbReference type="GO" id="GO:0000976">
    <property type="term" value="F:transcription cis-regulatory region binding"/>
    <property type="evidence" value="ECO:0007669"/>
    <property type="project" value="TreeGrafter"/>
</dbReference>
<keyword evidence="4" id="KW-0238">DNA-binding</keyword>
<gene>
    <name evidence="9" type="ORF">RM544_00965</name>
</gene>
<reference evidence="9 10" key="1">
    <citation type="submission" date="2023-09" db="EMBL/GenBank/DDBJ databases">
        <authorList>
            <person name="Rey-Velasco X."/>
        </authorList>
    </citation>
    <scope>NUCLEOTIDE SEQUENCE [LARGE SCALE GENOMIC DNA]</scope>
    <source>
        <strain evidence="9 10">W409</strain>
    </source>
</reference>
<feature type="domain" description="Response regulatory" evidence="8">
    <location>
        <begin position="10"/>
        <end position="129"/>
    </location>
</feature>
<evidence type="ECO:0000256" key="2">
    <source>
        <dbReference type="ARBA" id="ARBA00023012"/>
    </source>
</evidence>
<dbReference type="PANTHER" id="PTHR48111">
    <property type="entry name" value="REGULATOR OF RPOS"/>
    <property type="match status" value="1"/>
</dbReference>
<dbReference type="RefSeq" id="WP_311359915.1">
    <property type="nucleotide sequence ID" value="NZ_JAVRIE010000001.1"/>
</dbReference>
<accession>A0AAW8QZS9</accession>
<dbReference type="InterPro" id="IPR019734">
    <property type="entry name" value="TPR_rpt"/>
</dbReference>
<evidence type="ECO:0000256" key="3">
    <source>
        <dbReference type="ARBA" id="ARBA00023015"/>
    </source>
</evidence>
<dbReference type="Gene3D" id="1.25.40.10">
    <property type="entry name" value="Tetratricopeptide repeat domain"/>
    <property type="match status" value="1"/>
</dbReference>
<feature type="repeat" description="TPR" evidence="7">
    <location>
        <begin position="454"/>
        <end position="487"/>
    </location>
</feature>
<dbReference type="Gene3D" id="3.40.50.2300">
    <property type="match status" value="1"/>
</dbReference>
<dbReference type="GO" id="GO:0006355">
    <property type="term" value="P:regulation of DNA-templated transcription"/>
    <property type="evidence" value="ECO:0007669"/>
    <property type="project" value="TreeGrafter"/>
</dbReference>
<proteinExistence type="predicted"/>
<dbReference type="Pfam" id="PF00072">
    <property type="entry name" value="Response_reg"/>
    <property type="match status" value="1"/>
</dbReference>
<keyword evidence="1" id="KW-0597">Phosphoprotein</keyword>
<keyword evidence="3" id="KW-0805">Transcription regulation</keyword>
<evidence type="ECO:0000313" key="10">
    <source>
        <dbReference type="Proteomes" id="UP001249020"/>
    </source>
</evidence>
<evidence type="ECO:0000256" key="6">
    <source>
        <dbReference type="PROSITE-ProRule" id="PRU00169"/>
    </source>
</evidence>
<evidence type="ECO:0000256" key="1">
    <source>
        <dbReference type="ARBA" id="ARBA00022553"/>
    </source>
</evidence>
<dbReference type="GO" id="GO:0005829">
    <property type="term" value="C:cytosol"/>
    <property type="evidence" value="ECO:0007669"/>
    <property type="project" value="TreeGrafter"/>
</dbReference>
<dbReference type="InterPro" id="IPR039420">
    <property type="entry name" value="WalR-like"/>
</dbReference>
<dbReference type="GO" id="GO:0000156">
    <property type="term" value="F:phosphorelay response regulator activity"/>
    <property type="evidence" value="ECO:0007669"/>
    <property type="project" value="TreeGrafter"/>
</dbReference>
<sequence>MELSVISRMRILIIDNKQSATKHLTPQLEQIGFRNIQYVESTQRALLALEKLTFDLVICAYSIKRSHDGLYFYEKLLQSKLLPSETAFVFTSHETNFEIIQSILELPADDILAKPLKVEKLYKRISRVMRRKQKFITVHDFINEEKYNAAITEVNKILSYQSNRDLFPLALKMKGDLLLLAKQYEEAKAFFTSMIKIESLAWAEQGLVKSLIALGFDDDAEKQIITLAAKRETKTMAYELLASLQIKQGAYSEALESMLIATEISPKNMRRQHIARLIARLTHDHETEFAVTQLLLSNSKNTVSETPEVYMKVVRAGIDFAMTADPSQVNEVMNATRQYLTELKRKFVNEDIQEDINIIKARMSYLENDVQKATDLVENFTRDNRKLGDESLADKAKALHEVGLKDDALAVYKVIEERAQKRANYVDDQLSDIALFSQCITQERFEKEQVRLNPKELNAEGITAFRNGNFAKAFDVFSQAANIMPKNTAIALNLLHVISKLKLSTAIEEVNTHVLHSVNLLEQKKLSFEQAQKYKKLRNLLNV</sequence>
<organism evidence="9 10">
    <name type="scientific">Brumicola blandensis</name>
    <dbReference type="NCBI Taxonomy" id="3075611"/>
    <lineage>
        <taxon>Bacteria</taxon>
        <taxon>Pseudomonadati</taxon>
        <taxon>Pseudomonadota</taxon>
        <taxon>Gammaproteobacteria</taxon>
        <taxon>Alteromonadales</taxon>
        <taxon>Alteromonadaceae</taxon>
        <taxon>Brumicola</taxon>
    </lineage>
</organism>
<keyword evidence="10" id="KW-1185">Reference proteome</keyword>
<evidence type="ECO:0000313" key="9">
    <source>
        <dbReference type="EMBL" id="MDT0581100.1"/>
    </source>
</evidence>
<evidence type="ECO:0000256" key="5">
    <source>
        <dbReference type="ARBA" id="ARBA00023163"/>
    </source>
</evidence>
<dbReference type="PANTHER" id="PTHR48111:SF1">
    <property type="entry name" value="TWO-COMPONENT RESPONSE REGULATOR ORR33"/>
    <property type="match status" value="1"/>
</dbReference>
<dbReference type="InterPro" id="IPR011006">
    <property type="entry name" value="CheY-like_superfamily"/>
</dbReference>
<dbReference type="Proteomes" id="UP001249020">
    <property type="component" value="Unassembled WGS sequence"/>
</dbReference>
<dbReference type="PROSITE" id="PS50110">
    <property type="entry name" value="RESPONSE_REGULATORY"/>
    <property type="match status" value="1"/>
</dbReference>
<dbReference type="SUPFAM" id="SSF48452">
    <property type="entry name" value="TPR-like"/>
    <property type="match status" value="1"/>
</dbReference>
<comment type="caution">
    <text evidence="9">The sequence shown here is derived from an EMBL/GenBank/DDBJ whole genome shotgun (WGS) entry which is preliminary data.</text>
</comment>
<dbReference type="InterPro" id="IPR001789">
    <property type="entry name" value="Sig_transdc_resp-reg_receiver"/>
</dbReference>
<name>A0AAW8QZS9_9ALTE</name>
<feature type="repeat" description="TPR" evidence="7">
    <location>
        <begin position="235"/>
        <end position="268"/>
    </location>
</feature>